<evidence type="ECO:0000256" key="1">
    <source>
        <dbReference type="ARBA" id="ARBA00001933"/>
    </source>
</evidence>
<dbReference type="PANTHER" id="PTHR43500:SF1">
    <property type="entry name" value="CYSTATHIONINE BETA-LYASE-RELATED"/>
    <property type="match status" value="1"/>
</dbReference>
<evidence type="ECO:0008006" key="9">
    <source>
        <dbReference type="Google" id="ProtNLM"/>
    </source>
</evidence>
<evidence type="ECO:0000313" key="7">
    <source>
        <dbReference type="EMBL" id="GGG04020.1"/>
    </source>
</evidence>
<dbReference type="GO" id="GO:0019346">
    <property type="term" value="P:transsulfuration"/>
    <property type="evidence" value="ECO:0007669"/>
    <property type="project" value="InterPro"/>
</dbReference>
<keyword evidence="8" id="KW-1185">Reference proteome</keyword>
<dbReference type="RefSeq" id="WP_268240826.1">
    <property type="nucleotide sequence ID" value="NZ_BMKR01000037.1"/>
</dbReference>
<sequence length="110" mass="12052">MKKSIMLFKGLSAGDHLILVGHIYETTVTLVKYLTKFNISYTLVHSTSITSIADAVKPQTRAILMESPTSFTFDVVNIPDVTALAKAKGIRTIIDNSWATPLFLKPLDGV</sequence>
<evidence type="ECO:0000256" key="5">
    <source>
        <dbReference type="ARBA" id="ARBA00047517"/>
    </source>
</evidence>
<dbReference type="GO" id="GO:0030170">
    <property type="term" value="F:pyridoxal phosphate binding"/>
    <property type="evidence" value="ECO:0007669"/>
    <property type="project" value="InterPro"/>
</dbReference>
<reference evidence="7" key="1">
    <citation type="journal article" date="2014" name="Int. J. Syst. Evol. Microbiol.">
        <title>Complete genome sequence of Corynebacterium casei LMG S-19264T (=DSM 44701T), isolated from a smear-ripened cheese.</title>
        <authorList>
            <consortium name="US DOE Joint Genome Institute (JGI-PGF)"/>
            <person name="Walter F."/>
            <person name="Albersmeier A."/>
            <person name="Kalinowski J."/>
            <person name="Ruckert C."/>
        </authorList>
    </citation>
    <scope>NUCLEOTIDE SEQUENCE</scope>
    <source>
        <strain evidence="7">CGMCC 1.16134</strain>
    </source>
</reference>
<evidence type="ECO:0000256" key="4">
    <source>
        <dbReference type="ARBA" id="ARBA00023239"/>
    </source>
</evidence>
<evidence type="ECO:0000256" key="2">
    <source>
        <dbReference type="ARBA" id="ARBA00009077"/>
    </source>
</evidence>
<comment type="catalytic activity">
    <reaction evidence="5">
        <text>L,L-cystathionine + H2O = L-homocysteine + pyruvate + NH4(+)</text>
        <dbReference type="Rhea" id="RHEA:13965"/>
        <dbReference type="ChEBI" id="CHEBI:15361"/>
        <dbReference type="ChEBI" id="CHEBI:15377"/>
        <dbReference type="ChEBI" id="CHEBI:28938"/>
        <dbReference type="ChEBI" id="CHEBI:58161"/>
        <dbReference type="ChEBI" id="CHEBI:58199"/>
    </reaction>
</comment>
<dbReference type="AlphaFoldDB" id="A0A917CZE7"/>
<evidence type="ECO:0000256" key="6">
    <source>
        <dbReference type="RuleBase" id="RU362118"/>
    </source>
</evidence>
<name>A0A917CZE7_9BACL</name>
<evidence type="ECO:0000313" key="8">
    <source>
        <dbReference type="Proteomes" id="UP000637643"/>
    </source>
</evidence>
<protein>
    <recommendedName>
        <fullName evidence="9">Aminotransferase class V-fold PLP-dependent enzyme</fullName>
    </recommendedName>
</protein>
<organism evidence="7 8">
    <name type="scientific">Paenibacillus albidus</name>
    <dbReference type="NCBI Taxonomy" id="2041023"/>
    <lineage>
        <taxon>Bacteria</taxon>
        <taxon>Bacillati</taxon>
        <taxon>Bacillota</taxon>
        <taxon>Bacilli</taxon>
        <taxon>Bacillales</taxon>
        <taxon>Paenibacillaceae</taxon>
        <taxon>Paenibacillus</taxon>
    </lineage>
</organism>
<reference evidence="7" key="2">
    <citation type="submission" date="2020-09" db="EMBL/GenBank/DDBJ databases">
        <authorList>
            <person name="Sun Q."/>
            <person name="Zhou Y."/>
        </authorList>
    </citation>
    <scope>NUCLEOTIDE SEQUENCE</scope>
    <source>
        <strain evidence="7">CGMCC 1.16134</strain>
    </source>
</reference>
<comment type="similarity">
    <text evidence="2 6">Belongs to the trans-sulfuration enzymes family.</text>
</comment>
<gene>
    <name evidence="7" type="ORF">GCM10010912_55980</name>
</gene>
<dbReference type="InterPro" id="IPR006233">
    <property type="entry name" value="Cys_b_lyase_bac"/>
</dbReference>
<dbReference type="Proteomes" id="UP000637643">
    <property type="component" value="Unassembled WGS sequence"/>
</dbReference>
<comment type="caution">
    <text evidence="7">The sequence shown here is derived from an EMBL/GenBank/DDBJ whole genome shotgun (WGS) entry which is preliminary data.</text>
</comment>
<dbReference type="InterPro" id="IPR015421">
    <property type="entry name" value="PyrdxlP-dep_Trfase_major"/>
</dbReference>
<keyword evidence="4" id="KW-0456">Lyase</keyword>
<accession>A0A917CZE7</accession>
<evidence type="ECO:0000256" key="3">
    <source>
        <dbReference type="ARBA" id="ARBA00022898"/>
    </source>
</evidence>
<comment type="cofactor">
    <cofactor evidence="1 6">
        <name>pyridoxal 5'-phosphate</name>
        <dbReference type="ChEBI" id="CHEBI:597326"/>
    </cofactor>
</comment>
<dbReference type="GO" id="GO:0047804">
    <property type="term" value="F:cysteine-S-conjugate beta-lyase activity"/>
    <property type="evidence" value="ECO:0007669"/>
    <property type="project" value="InterPro"/>
</dbReference>
<dbReference type="Pfam" id="PF01053">
    <property type="entry name" value="Cys_Met_Meta_PP"/>
    <property type="match status" value="1"/>
</dbReference>
<dbReference type="SUPFAM" id="SSF53383">
    <property type="entry name" value="PLP-dependent transferases"/>
    <property type="match status" value="1"/>
</dbReference>
<proteinExistence type="inferred from homology"/>
<keyword evidence="3 6" id="KW-0663">Pyridoxal phosphate</keyword>
<dbReference type="EMBL" id="BMKR01000037">
    <property type="protein sequence ID" value="GGG04020.1"/>
    <property type="molecule type" value="Genomic_DNA"/>
</dbReference>
<dbReference type="GO" id="GO:0019450">
    <property type="term" value="P:L-cysteine catabolic process to pyruvate"/>
    <property type="evidence" value="ECO:0007669"/>
    <property type="project" value="TreeGrafter"/>
</dbReference>
<dbReference type="InterPro" id="IPR015424">
    <property type="entry name" value="PyrdxlP-dep_Trfase"/>
</dbReference>
<dbReference type="Gene3D" id="3.40.640.10">
    <property type="entry name" value="Type I PLP-dependent aspartate aminotransferase-like (Major domain)"/>
    <property type="match status" value="1"/>
</dbReference>
<dbReference type="InterPro" id="IPR000277">
    <property type="entry name" value="Cys/Met-Metab_PyrdxlP-dep_enz"/>
</dbReference>
<dbReference type="PANTHER" id="PTHR43500">
    <property type="entry name" value="CYSTATHIONINE BETA-LYASE-RELATED"/>
    <property type="match status" value="1"/>
</dbReference>